<name>A0A101QVL1_9ACTN</name>
<protein>
    <submittedName>
        <fullName evidence="1">Uncharacterized protein</fullName>
    </submittedName>
</protein>
<reference evidence="1 2" key="1">
    <citation type="submission" date="2015-10" db="EMBL/GenBank/DDBJ databases">
        <title>Draft genome sequence of Streptomyces longwoodensis DSM 41677, type strain for the species Streptomyces longwoodensis.</title>
        <authorList>
            <person name="Ruckert C."/>
            <person name="Winkler A."/>
            <person name="Kalinowski J."/>
            <person name="Kampfer P."/>
            <person name="Glaeser S."/>
        </authorList>
    </citation>
    <scope>NUCLEOTIDE SEQUENCE [LARGE SCALE GENOMIC DNA]</scope>
    <source>
        <strain evidence="1 2">DSM 41677</strain>
    </source>
</reference>
<dbReference type="EMBL" id="LMWS01000023">
    <property type="protein sequence ID" value="KUN36576.1"/>
    <property type="molecule type" value="Genomic_DNA"/>
</dbReference>
<evidence type="ECO:0000313" key="1">
    <source>
        <dbReference type="EMBL" id="KUN36576.1"/>
    </source>
</evidence>
<dbReference type="RefSeq" id="WP_067235977.1">
    <property type="nucleotide sequence ID" value="NZ_KQ948555.1"/>
</dbReference>
<accession>A0A101QVL1</accession>
<evidence type="ECO:0000313" key="2">
    <source>
        <dbReference type="Proteomes" id="UP000053271"/>
    </source>
</evidence>
<dbReference type="Proteomes" id="UP000053271">
    <property type="component" value="Unassembled WGS sequence"/>
</dbReference>
<proteinExistence type="predicted"/>
<dbReference type="GeneID" id="91426942"/>
<keyword evidence="2" id="KW-1185">Reference proteome</keyword>
<gene>
    <name evidence="1" type="ORF">AQJ30_20265</name>
</gene>
<organism evidence="1 2">
    <name type="scientific">Streptomyces longwoodensis</name>
    <dbReference type="NCBI Taxonomy" id="68231"/>
    <lineage>
        <taxon>Bacteria</taxon>
        <taxon>Bacillati</taxon>
        <taxon>Actinomycetota</taxon>
        <taxon>Actinomycetes</taxon>
        <taxon>Kitasatosporales</taxon>
        <taxon>Streptomycetaceae</taxon>
        <taxon>Streptomyces</taxon>
    </lineage>
</organism>
<dbReference type="STRING" id="68231.AQJ30_20265"/>
<comment type="caution">
    <text evidence="1">The sequence shown here is derived from an EMBL/GenBank/DDBJ whole genome shotgun (WGS) entry which is preliminary data.</text>
</comment>
<dbReference type="AlphaFoldDB" id="A0A101QVL1"/>
<sequence length="67" mass="7147">MHPFPRTPDTAALHAALDDLADATGRRPEDLVTEAVAAHLRAEEARVRAVAERLADAHAGLLERLGA</sequence>